<protein>
    <submittedName>
        <fullName evidence="2">Uncharacterized protein</fullName>
    </submittedName>
</protein>
<keyword evidence="1" id="KW-1133">Transmembrane helix</keyword>
<feature type="transmembrane region" description="Helical" evidence="1">
    <location>
        <begin position="225"/>
        <end position="246"/>
    </location>
</feature>
<accession>A0A7S2TL46</accession>
<dbReference type="AlphaFoldDB" id="A0A7S2TL46"/>
<proteinExistence type="predicted"/>
<name>A0A7S2TL46_9EUKA</name>
<dbReference type="EMBL" id="HBHP01010275">
    <property type="protein sequence ID" value="CAD9756718.1"/>
    <property type="molecule type" value="Transcribed_RNA"/>
</dbReference>
<gene>
    <name evidence="2" type="ORF">LSP00402_LOCUS6327</name>
</gene>
<evidence type="ECO:0000313" key="2">
    <source>
        <dbReference type="EMBL" id="CAD9756718.1"/>
    </source>
</evidence>
<feature type="transmembrane region" description="Helical" evidence="1">
    <location>
        <begin position="252"/>
        <end position="274"/>
    </location>
</feature>
<sequence>MGGQLSLHNNGAYAVRAEVYAKTGSLVQKAHIPSGHVWDPSAKLAPMIPYRLITVDGTGLRWCISFNAPTGGKKVELKVSDVEDGEFLAPVQAPVFPSGLDKDVRRMDAGEDEKHTPHPPSDASEPYEVVAAHDFFGSSNNTTQNNDAVDDDVDSDEKAFKASRARNLEDYTKVPLATPRKPLQLEKMAASEMQIELEEPVNNSGSEVLKTDTPPAQSRCSSKRVLPVVIGGVLGAAFAGPVGYWMGQSSMYLYPIAGAVLGGFSGMTADACGLPREPKKTILPE</sequence>
<organism evidence="2">
    <name type="scientific">Lotharella oceanica</name>
    <dbReference type="NCBI Taxonomy" id="641309"/>
    <lineage>
        <taxon>Eukaryota</taxon>
        <taxon>Sar</taxon>
        <taxon>Rhizaria</taxon>
        <taxon>Cercozoa</taxon>
        <taxon>Chlorarachniophyceae</taxon>
        <taxon>Lotharella</taxon>
    </lineage>
</organism>
<evidence type="ECO:0000256" key="1">
    <source>
        <dbReference type="SAM" id="Phobius"/>
    </source>
</evidence>
<reference evidence="2" key="1">
    <citation type="submission" date="2021-01" db="EMBL/GenBank/DDBJ databases">
        <authorList>
            <person name="Corre E."/>
            <person name="Pelletier E."/>
            <person name="Niang G."/>
            <person name="Scheremetjew M."/>
            <person name="Finn R."/>
            <person name="Kale V."/>
            <person name="Holt S."/>
            <person name="Cochrane G."/>
            <person name="Meng A."/>
            <person name="Brown T."/>
            <person name="Cohen L."/>
        </authorList>
    </citation>
    <scope>NUCLEOTIDE SEQUENCE</scope>
    <source>
        <strain evidence="2">CCMP622</strain>
    </source>
</reference>
<keyword evidence="1" id="KW-0812">Transmembrane</keyword>
<keyword evidence="1" id="KW-0472">Membrane</keyword>